<name>A0A2W1BUG5_HELAM</name>
<organism evidence="1 2">
    <name type="scientific">Helicoverpa armigera</name>
    <name type="common">Cotton bollworm</name>
    <name type="synonym">Heliothis armigera</name>
    <dbReference type="NCBI Taxonomy" id="29058"/>
    <lineage>
        <taxon>Eukaryota</taxon>
        <taxon>Metazoa</taxon>
        <taxon>Ecdysozoa</taxon>
        <taxon>Arthropoda</taxon>
        <taxon>Hexapoda</taxon>
        <taxon>Insecta</taxon>
        <taxon>Pterygota</taxon>
        <taxon>Neoptera</taxon>
        <taxon>Endopterygota</taxon>
        <taxon>Lepidoptera</taxon>
        <taxon>Glossata</taxon>
        <taxon>Ditrysia</taxon>
        <taxon>Noctuoidea</taxon>
        <taxon>Noctuidae</taxon>
        <taxon>Heliothinae</taxon>
        <taxon>Helicoverpa</taxon>
    </lineage>
</organism>
<sequence length="72" mass="7724">MNLCMQVANPYIFVFMIRGQHEVVSKKFGQGSVPSIAGSDGVTLDATLSDAAPICHTVNDFVSNQCELPLPI</sequence>
<accession>A0A2W1BUG5</accession>
<dbReference type="AlphaFoldDB" id="A0A2W1BUG5"/>
<gene>
    <name evidence="1" type="primary">HaOG217248</name>
    <name evidence="1" type="ORF">B5X24_HaOG217248</name>
</gene>
<protein>
    <submittedName>
        <fullName evidence="1">Uncharacterized protein</fullName>
    </submittedName>
</protein>
<proteinExistence type="predicted"/>
<dbReference type="Proteomes" id="UP000249218">
    <property type="component" value="Unassembled WGS sequence"/>
</dbReference>
<reference evidence="1 2" key="1">
    <citation type="journal article" date="2017" name="BMC Biol.">
        <title>Genomic innovations, transcriptional plasticity and gene loss underlying the evolution and divergence of two highly polyphagous and invasive Helicoverpa pest species.</title>
        <authorList>
            <person name="Pearce S.L."/>
            <person name="Clarke D.F."/>
            <person name="East P.D."/>
            <person name="Elfekih S."/>
            <person name="Gordon K.H."/>
            <person name="Jermiin L.S."/>
            <person name="McGaughran A."/>
            <person name="Oakeshott J.G."/>
            <person name="Papanikolaou A."/>
            <person name="Perera O.P."/>
            <person name="Rane R.V."/>
            <person name="Richards S."/>
            <person name="Tay W.T."/>
            <person name="Walsh T.K."/>
            <person name="Anderson A."/>
            <person name="Anderson C.J."/>
            <person name="Asgari S."/>
            <person name="Board P.G."/>
            <person name="Bretschneider A."/>
            <person name="Campbell P.M."/>
            <person name="Chertemps T."/>
            <person name="Christeller J.T."/>
            <person name="Coppin C.W."/>
            <person name="Downes S.J."/>
            <person name="Duan G."/>
            <person name="Farnsworth C.A."/>
            <person name="Good R.T."/>
            <person name="Han L.B."/>
            <person name="Han Y.C."/>
            <person name="Hatje K."/>
            <person name="Horne I."/>
            <person name="Huang Y.P."/>
            <person name="Hughes D.S."/>
            <person name="Jacquin-Joly E."/>
            <person name="James W."/>
            <person name="Jhangiani S."/>
            <person name="Kollmar M."/>
            <person name="Kuwar S.S."/>
            <person name="Li S."/>
            <person name="Liu N.Y."/>
            <person name="Maibeche M.T."/>
            <person name="Miller J.R."/>
            <person name="Montagne N."/>
            <person name="Perry T."/>
            <person name="Qu J."/>
            <person name="Song S.V."/>
            <person name="Sutton G.G."/>
            <person name="Vogel H."/>
            <person name="Walenz B.P."/>
            <person name="Xu W."/>
            <person name="Zhang H.J."/>
            <person name="Zou Z."/>
            <person name="Batterham P."/>
            <person name="Edwards O.R."/>
            <person name="Feyereisen R."/>
            <person name="Gibbs R.A."/>
            <person name="Heckel D.G."/>
            <person name="McGrath A."/>
            <person name="Robin C."/>
            <person name="Scherer S.E."/>
            <person name="Worley K.C."/>
            <person name="Wu Y.D."/>
        </authorList>
    </citation>
    <scope>NUCLEOTIDE SEQUENCE [LARGE SCALE GENOMIC DNA]</scope>
    <source>
        <strain evidence="1">Harm_GR_Male_#8</strain>
        <tissue evidence="1">Whole organism</tissue>
    </source>
</reference>
<dbReference type="EMBL" id="KZ149897">
    <property type="protein sequence ID" value="PZC78688.1"/>
    <property type="molecule type" value="Genomic_DNA"/>
</dbReference>
<keyword evidence="2" id="KW-1185">Reference proteome</keyword>
<evidence type="ECO:0000313" key="1">
    <source>
        <dbReference type="EMBL" id="PZC78688.1"/>
    </source>
</evidence>
<evidence type="ECO:0000313" key="2">
    <source>
        <dbReference type="Proteomes" id="UP000249218"/>
    </source>
</evidence>